<keyword evidence="2" id="KW-1185">Reference proteome</keyword>
<reference evidence="1 2" key="1">
    <citation type="submission" date="2024-05" db="EMBL/GenBank/DDBJ databases">
        <authorList>
            <person name="Haq I."/>
            <person name="Ullah Z."/>
            <person name="Ahmad R."/>
            <person name="Li M."/>
            <person name="Tong Y."/>
        </authorList>
    </citation>
    <scope>NUCLEOTIDE SEQUENCE [LARGE SCALE GENOMIC DNA]</scope>
    <source>
        <strain evidence="1 2">16A2E</strain>
    </source>
</reference>
<evidence type="ECO:0000313" key="2">
    <source>
        <dbReference type="Proteomes" id="UP001444625"/>
    </source>
</evidence>
<dbReference type="RefSeq" id="WP_345825983.1">
    <property type="nucleotide sequence ID" value="NZ_JBDIML010000005.1"/>
</dbReference>
<dbReference type="Proteomes" id="UP001444625">
    <property type="component" value="Unassembled WGS sequence"/>
</dbReference>
<organism evidence="1 2">
    <name type="scientific">Ornithinibacillus xuwenensis</name>
    <dbReference type="NCBI Taxonomy" id="3144668"/>
    <lineage>
        <taxon>Bacteria</taxon>
        <taxon>Bacillati</taxon>
        <taxon>Bacillota</taxon>
        <taxon>Bacilli</taxon>
        <taxon>Bacillales</taxon>
        <taxon>Bacillaceae</taxon>
        <taxon>Ornithinibacillus</taxon>
    </lineage>
</organism>
<dbReference type="EMBL" id="JBDIML010000005">
    <property type="protein sequence ID" value="MEN2768502.1"/>
    <property type="molecule type" value="Genomic_DNA"/>
</dbReference>
<accession>A0ABU9XJM8</accession>
<comment type="caution">
    <text evidence="1">The sequence shown here is derived from an EMBL/GenBank/DDBJ whole genome shotgun (WGS) entry which is preliminary data.</text>
</comment>
<gene>
    <name evidence="1" type="ORF">ABC228_15070</name>
</gene>
<proteinExistence type="predicted"/>
<name>A0ABU9XJM8_9BACI</name>
<protein>
    <submittedName>
        <fullName evidence="1">Uncharacterized protein</fullName>
    </submittedName>
</protein>
<sequence>MKNLNHKQVLEQLKTLLNEDITEVFHKEQKIAGEHGEPTFTVTGSQGRSIEVGVDWDKEADELMYVIYQEN</sequence>
<evidence type="ECO:0000313" key="1">
    <source>
        <dbReference type="EMBL" id="MEN2768502.1"/>
    </source>
</evidence>